<dbReference type="AlphaFoldDB" id="A0AAV9ZKW6"/>
<dbReference type="InterPro" id="IPR008030">
    <property type="entry name" value="NmrA-like"/>
</dbReference>
<dbReference type="InterPro" id="IPR036291">
    <property type="entry name" value="NAD(P)-bd_dom_sf"/>
</dbReference>
<evidence type="ECO:0000259" key="3">
    <source>
        <dbReference type="Pfam" id="PF05368"/>
    </source>
</evidence>
<proteinExistence type="inferred from homology"/>
<comment type="similarity">
    <text evidence="1">Belongs to the NmrA-type oxidoreductase family.</text>
</comment>
<evidence type="ECO:0000256" key="1">
    <source>
        <dbReference type="ARBA" id="ARBA00006328"/>
    </source>
</evidence>
<dbReference type="Gene3D" id="3.90.25.10">
    <property type="entry name" value="UDP-galactose 4-epimerase, domain 1"/>
    <property type="match status" value="1"/>
</dbReference>
<organism evidence="4 5">
    <name type="scientific">Favolaschia claudopus</name>
    <dbReference type="NCBI Taxonomy" id="2862362"/>
    <lineage>
        <taxon>Eukaryota</taxon>
        <taxon>Fungi</taxon>
        <taxon>Dikarya</taxon>
        <taxon>Basidiomycota</taxon>
        <taxon>Agaricomycotina</taxon>
        <taxon>Agaricomycetes</taxon>
        <taxon>Agaricomycetidae</taxon>
        <taxon>Agaricales</taxon>
        <taxon>Marasmiineae</taxon>
        <taxon>Mycenaceae</taxon>
        <taxon>Favolaschia</taxon>
    </lineage>
</organism>
<feature type="domain" description="NmrA-like" evidence="3">
    <location>
        <begin position="3"/>
        <end position="253"/>
    </location>
</feature>
<dbReference type="GO" id="GO:0005634">
    <property type="term" value="C:nucleus"/>
    <property type="evidence" value="ECO:0007669"/>
    <property type="project" value="TreeGrafter"/>
</dbReference>
<dbReference type="PANTHER" id="PTHR42748">
    <property type="entry name" value="NITROGEN METABOLITE REPRESSION PROTEIN NMRA FAMILY MEMBER"/>
    <property type="match status" value="1"/>
</dbReference>
<dbReference type="Pfam" id="PF05368">
    <property type="entry name" value="NmrA"/>
    <property type="match status" value="1"/>
</dbReference>
<accession>A0AAV9ZKW6</accession>
<protein>
    <submittedName>
        <fullName evidence="4">NmrA domain-containing protein</fullName>
    </submittedName>
</protein>
<keyword evidence="5" id="KW-1185">Reference proteome</keyword>
<dbReference type="EMBL" id="JAWWNJ010000134">
    <property type="protein sequence ID" value="KAK6984838.1"/>
    <property type="molecule type" value="Genomic_DNA"/>
</dbReference>
<gene>
    <name evidence="4" type="ORF">R3P38DRAFT_3332712</name>
</gene>
<comment type="caution">
    <text evidence="4">The sequence shown here is derived from an EMBL/GenBank/DDBJ whole genome shotgun (WGS) entry which is preliminary data.</text>
</comment>
<keyword evidence="2" id="KW-0521">NADP</keyword>
<dbReference type="InterPro" id="IPR051164">
    <property type="entry name" value="NmrA-like_oxidored"/>
</dbReference>
<evidence type="ECO:0000313" key="5">
    <source>
        <dbReference type="Proteomes" id="UP001362999"/>
    </source>
</evidence>
<dbReference type="CDD" id="cd05251">
    <property type="entry name" value="NmrA_like_SDR_a"/>
    <property type="match status" value="1"/>
</dbReference>
<dbReference type="Proteomes" id="UP001362999">
    <property type="component" value="Unassembled WGS sequence"/>
</dbReference>
<evidence type="ECO:0000313" key="4">
    <source>
        <dbReference type="EMBL" id="KAK6984838.1"/>
    </source>
</evidence>
<evidence type="ECO:0000256" key="2">
    <source>
        <dbReference type="ARBA" id="ARBA00022857"/>
    </source>
</evidence>
<dbReference type="Gene3D" id="3.40.50.720">
    <property type="entry name" value="NAD(P)-binding Rossmann-like Domain"/>
    <property type="match status" value="1"/>
</dbReference>
<reference evidence="4 5" key="1">
    <citation type="journal article" date="2024" name="J Genomics">
        <title>Draft genome sequencing and assembly of Favolaschia claudopus CIRM-BRFM 2984 isolated from oak limbs.</title>
        <authorList>
            <person name="Navarro D."/>
            <person name="Drula E."/>
            <person name="Chaduli D."/>
            <person name="Cazenave R."/>
            <person name="Ahrendt S."/>
            <person name="Wang J."/>
            <person name="Lipzen A."/>
            <person name="Daum C."/>
            <person name="Barry K."/>
            <person name="Grigoriev I.V."/>
            <person name="Favel A."/>
            <person name="Rosso M.N."/>
            <person name="Martin F."/>
        </authorList>
    </citation>
    <scope>NUCLEOTIDE SEQUENCE [LARGE SCALE GENOMIC DNA]</scope>
    <source>
        <strain evidence="4 5">CIRM-BRFM 2984</strain>
    </source>
</reference>
<sequence length="302" mass="32654">MPTITIFGATGKQGKSVLNSVLADGAYTPRAVTRNPDSDSSKAIKDKGVEVVRGDLFDLNSVREAIRGSEVVFGVTNFWDPSVFPGTEHGIGEVQQGKNLVDAAKAEGVKFFIWSGLPSSKLLSNGKYPGVYHIDHKATVWDYLKASGVPCAAVDTGYFADNLWEFALQKNDNGYSLVVPKYNPNSTQTFTWTRDIGPCAVALLKNYTDSSKGVLGKAFPVVTSIMNFTEVAQKISAAIGKEVKLVTPETSGLDELDEMYKYQADCGMYKDIPVPNPDLVALGATFSTMDDLIAAEIVPRYA</sequence>
<name>A0AAV9ZKW6_9AGAR</name>
<dbReference type="SUPFAM" id="SSF51735">
    <property type="entry name" value="NAD(P)-binding Rossmann-fold domains"/>
    <property type="match status" value="1"/>
</dbReference>
<dbReference type="PANTHER" id="PTHR42748:SF7">
    <property type="entry name" value="NMRA LIKE REDOX SENSOR 1-RELATED"/>
    <property type="match status" value="1"/>
</dbReference>